<dbReference type="AlphaFoldDB" id="W4V225"/>
<evidence type="ECO:0000256" key="1">
    <source>
        <dbReference type="SAM" id="Phobius"/>
    </source>
</evidence>
<gene>
    <name evidence="2" type="ORF">JCM21531_521</name>
</gene>
<feature type="transmembrane region" description="Helical" evidence="1">
    <location>
        <begin position="59"/>
        <end position="79"/>
    </location>
</feature>
<feature type="transmembrane region" description="Helical" evidence="1">
    <location>
        <begin position="99"/>
        <end position="117"/>
    </location>
</feature>
<accession>W4V225</accession>
<name>W4V225_9FIRM</name>
<dbReference type="STRING" id="1294263.JCM21531_521"/>
<dbReference type="EMBL" id="BAVR01000004">
    <property type="protein sequence ID" value="GAE87172.1"/>
    <property type="molecule type" value="Genomic_DNA"/>
</dbReference>
<feature type="transmembrane region" description="Helical" evidence="1">
    <location>
        <begin position="188"/>
        <end position="208"/>
    </location>
</feature>
<reference evidence="2" key="1">
    <citation type="journal article" date="2014" name="Genome Announc.">
        <title>Draft Genome Sequence of Clostridium straminisolvens Strain JCM 21531T, Isolated from a Cellulose-Degrading Bacterial Community.</title>
        <authorList>
            <person name="Yuki M."/>
            <person name="Oshima K."/>
            <person name="Suda W."/>
            <person name="Sakamoto M."/>
            <person name="Kitamura K."/>
            <person name="Iida T."/>
            <person name="Hattori M."/>
            <person name="Ohkuma M."/>
        </authorList>
    </citation>
    <scope>NUCLEOTIDE SEQUENCE [LARGE SCALE GENOMIC DNA]</scope>
    <source>
        <strain evidence="2">JCM 21531</strain>
    </source>
</reference>
<evidence type="ECO:0000313" key="2">
    <source>
        <dbReference type="EMBL" id="GAE87172.1"/>
    </source>
</evidence>
<dbReference type="Proteomes" id="UP000019109">
    <property type="component" value="Unassembled WGS sequence"/>
</dbReference>
<keyword evidence="1" id="KW-1133">Transmembrane helix</keyword>
<sequence>MFILLLIASFLTGFCMLKKFTQIKAPIMMISGSFLLGCLFSGTLLYWMDILFVKTLNDYYISNIVYLIISAAFIIYIYKTEAKIHKDLFKVIKEFCSDKVAIICFIAFVLFSTWFNYNTFRLSDGNITISGGAWSDITFHHGFVRSTSLGQNIPVEYVFYANTPAKYHFLFNYYAGKISQTGLHSVHALNLMCSLSLSFLLLMIFQFGRTVFKNDAVGILGALFYCFTVH</sequence>
<organism evidence="2 3">
    <name type="scientific">Acetivibrio straminisolvens JCM 21531</name>
    <dbReference type="NCBI Taxonomy" id="1294263"/>
    <lineage>
        <taxon>Bacteria</taxon>
        <taxon>Bacillati</taxon>
        <taxon>Bacillota</taxon>
        <taxon>Clostridia</taxon>
        <taxon>Eubacteriales</taxon>
        <taxon>Oscillospiraceae</taxon>
        <taxon>Acetivibrio</taxon>
    </lineage>
</organism>
<evidence type="ECO:0000313" key="3">
    <source>
        <dbReference type="Proteomes" id="UP000019109"/>
    </source>
</evidence>
<comment type="caution">
    <text evidence="2">The sequence shown here is derived from an EMBL/GenBank/DDBJ whole genome shotgun (WGS) entry which is preliminary data.</text>
</comment>
<feature type="transmembrane region" description="Helical" evidence="1">
    <location>
        <begin position="27"/>
        <end position="47"/>
    </location>
</feature>
<keyword evidence="1" id="KW-0472">Membrane</keyword>
<keyword evidence="3" id="KW-1185">Reference proteome</keyword>
<protein>
    <submittedName>
        <fullName evidence="2">Uncharacterized protein</fullName>
    </submittedName>
</protein>
<proteinExistence type="predicted"/>
<keyword evidence="1" id="KW-0812">Transmembrane</keyword>